<dbReference type="EMBL" id="AP014958">
    <property type="protein sequence ID" value="BAS81799.1"/>
    <property type="molecule type" value="Genomic_DNA"/>
</dbReference>
<sequence length="111" mass="12804">MGGDKGTMSCSLDALFACRSPMHDYSHIYISSFHHYISLSFLKPRLFLKKSLDQCHAASGIVAWAQIYIKKKTIDKVHNMQVMYQLYTRACAGTCKVCITKKNMWAYVYFF</sequence>
<dbReference type="Proteomes" id="UP000059680">
    <property type="component" value="Chromosome 2"/>
</dbReference>
<gene>
    <name evidence="1" type="ordered locus">Os02g0834800</name>
    <name evidence="1" type="ORF">OSNPB_020834800</name>
</gene>
<accession>A0A0P0VRQ8</accession>
<name>A0A0P0VRQ8_ORYSJ</name>
<evidence type="ECO:0000313" key="1">
    <source>
        <dbReference type="EMBL" id="BAS81799.1"/>
    </source>
</evidence>
<feature type="non-terminal residue" evidence="1">
    <location>
        <position position="111"/>
    </location>
</feature>
<reference evidence="2" key="1">
    <citation type="journal article" date="2005" name="Nature">
        <title>The map-based sequence of the rice genome.</title>
        <authorList>
            <consortium name="International rice genome sequencing project (IRGSP)"/>
            <person name="Matsumoto T."/>
            <person name="Wu J."/>
            <person name="Kanamori H."/>
            <person name="Katayose Y."/>
            <person name="Fujisawa M."/>
            <person name="Namiki N."/>
            <person name="Mizuno H."/>
            <person name="Yamamoto K."/>
            <person name="Antonio B.A."/>
            <person name="Baba T."/>
            <person name="Sakata K."/>
            <person name="Nagamura Y."/>
            <person name="Aoki H."/>
            <person name="Arikawa K."/>
            <person name="Arita K."/>
            <person name="Bito T."/>
            <person name="Chiden Y."/>
            <person name="Fujitsuka N."/>
            <person name="Fukunaka R."/>
            <person name="Hamada M."/>
            <person name="Harada C."/>
            <person name="Hayashi A."/>
            <person name="Hijishita S."/>
            <person name="Honda M."/>
            <person name="Hosokawa S."/>
            <person name="Ichikawa Y."/>
            <person name="Idonuma A."/>
            <person name="Iijima M."/>
            <person name="Ikeda M."/>
            <person name="Ikeno M."/>
            <person name="Ito K."/>
            <person name="Ito S."/>
            <person name="Ito T."/>
            <person name="Ito Y."/>
            <person name="Ito Y."/>
            <person name="Iwabuchi A."/>
            <person name="Kamiya K."/>
            <person name="Karasawa W."/>
            <person name="Kurita K."/>
            <person name="Katagiri S."/>
            <person name="Kikuta A."/>
            <person name="Kobayashi H."/>
            <person name="Kobayashi N."/>
            <person name="Machita K."/>
            <person name="Maehara T."/>
            <person name="Masukawa M."/>
            <person name="Mizubayashi T."/>
            <person name="Mukai Y."/>
            <person name="Nagasaki H."/>
            <person name="Nagata Y."/>
            <person name="Naito S."/>
            <person name="Nakashima M."/>
            <person name="Nakama Y."/>
            <person name="Nakamichi Y."/>
            <person name="Nakamura M."/>
            <person name="Meguro A."/>
            <person name="Negishi M."/>
            <person name="Ohta I."/>
            <person name="Ohta T."/>
            <person name="Okamoto M."/>
            <person name="Ono N."/>
            <person name="Saji S."/>
            <person name="Sakaguchi M."/>
            <person name="Sakai K."/>
            <person name="Shibata M."/>
            <person name="Shimokawa T."/>
            <person name="Song J."/>
            <person name="Takazaki Y."/>
            <person name="Terasawa K."/>
            <person name="Tsugane M."/>
            <person name="Tsuji K."/>
            <person name="Ueda S."/>
            <person name="Waki K."/>
            <person name="Yamagata H."/>
            <person name="Yamamoto M."/>
            <person name="Yamamoto S."/>
            <person name="Yamane H."/>
            <person name="Yoshiki S."/>
            <person name="Yoshihara R."/>
            <person name="Yukawa K."/>
            <person name="Zhong H."/>
            <person name="Yano M."/>
            <person name="Yuan Q."/>
            <person name="Ouyang S."/>
            <person name="Liu J."/>
            <person name="Jones K.M."/>
            <person name="Gansberger K."/>
            <person name="Moffat K."/>
            <person name="Hill J."/>
            <person name="Bera J."/>
            <person name="Fadrosh D."/>
            <person name="Jin S."/>
            <person name="Johri S."/>
            <person name="Kim M."/>
            <person name="Overton L."/>
            <person name="Reardon M."/>
            <person name="Tsitrin T."/>
            <person name="Vuong H."/>
            <person name="Weaver B."/>
            <person name="Ciecko A."/>
            <person name="Tallon L."/>
            <person name="Jackson J."/>
            <person name="Pai G."/>
            <person name="Aken S.V."/>
            <person name="Utterback T."/>
            <person name="Reidmuller S."/>
            <person name="Feldblyum T."/>
            <person name="Hsiao J."/>
            <person name="Zismann V."/>
            <person name="Iobst S."/>
            <person name="de Vazeille A.R."/>
            <person name="Buell C.R."/>
            <person name="Ying K."/>
            <person name="Li Y."/>
            <person name="Lu T."/>
            <person name="Huang Y."/>
            <person name="Zhao Q."/>
            <person name="Feng Q."/>
            <person name="Zhang L."/>
            <person name="Zhu J."/>
            <person name="Weng Q."/>
            <person name="Mu J."/>
            <person name="Lu Y."/>
            <person name="Fan D."/>
            <person name="Liu Y."/>
            <person name="Guan J."/>
            <person name="Zhang Y."/>
            <person name="Yu S."/>
            <person name="Liu X."/>
            <person name="Zhang Y."/>
            <person name="Hong G."/>
            <person name="Han B."/>
            <person name="Choisne N."/>
            <person name="Demange N."/>
            <person name="Orjeda G."/>
            <person name="Samain S."/>
            <person name="Cattolico L."/>
            <person name="Pelletier E."/>
            <person name="Couloux A."/>
            <person name="Segurens B."/>
            <person name="Wincker P."/>
            <person name="D'Hont A."/>
            <person name="Scarpelli C."/>
            <person name="Weissenbach J."/>
            <person name="Salanoubat M."/>
            <person name="Quetier F."/>
            <person name="Yu Y."/>
            <person name="Kim H.R."/>
            <person name="Rambo T."/>
            <person name="Currie J."/>
            <person name="Collura K."/>
            <person name="Luo M."/>
            <person name="Yang T."/>
            <person name="Ammiraju J.S.S."/>
            <person name="Engler F."/>
            <person name="Soderlund C."/>
            <person name="Wing R.A."/>
            <person name="Palmer L.E."/>
            <person name="de la Bastide M."/>
            <person name="Spiegel L."/>
            <person name="Nascimento L."/>
            <person name="Zutavern T."/>
            <person name="O'Shaughnessy A."/>
            <person name="Dike S."/>
            <person name="Dedhia N."/>
            <person name="Preston R."/>
            <person name="Balija V."/>
            <person name="McCombie W.R."/>
            <person name="Chow T."/>
            <person name="Chen H."/>
            <person name="Chung M."/>
            <person name="Chen C."/>
            <person name="Shaw J."/>
            <person name="Wu H."/>
            <person name="Hsiao K."/>
            <person name="Chao Y."/>
            <person name="Chu M."/>
            <person name="Cheng C."/>
            <person name="Hour A."/>
            <person name="Lee P."/>
            <person name="Lin S."/>
            <person name="Lin Y."/>
            <person name="Liou J."/>
            <person name="Liu S."/>
            <person name="Hsing Y."/>
            <person name="Raghuvanshi S."/>
            <person name="Mohanty A."/>
            <person name="Bharti A.K."/>
            <person name="Gaur A."/>
            <person name="Gupta V."/>
            <person name="Kumar D."/>
            <person name="Ravi V."/>
            <person name="Vij S."/>
            <person name="Kapur A."/>
            <person name="Khurana P."/>
            <person name="Khurana P."/>
            <person name="Khurana J.P."/>
            <person name="Tyagi A.K."/>
            <person name="Gaikwad K."/>
            <person name="Singh A."/>
            <person name="Dalal V."/>
            <person name="Srivastava S."/>
            <person name="Dixit A."/>
            <person name="Pal A.K."/>
            <person name="Ghazi I.A."/>
            <person name="Yadav M."/>
            <person name="Pandit A."/>
            <person name="Bhargava A."/>
            <person name="Sureshbabu K."/>
            <person name="Batra K."/>
            <person name="Sharma T.R."/>
            <person name="Mohapatra T."/>
            <person name="Singh N.K."/>
            <person name="Messing J."/>
            <person name="Nelson A.B."/>
            <person name="Fuks G."/>
            <person name="Kavchok S."/>
            <person name="Keizer G."/>
            <person name="Linton E."/>
            <person name="Llaca V."/>
            <person name="Song R."/>
            <person name="Tanyolac B."/>
            <person name="Young S."/>
            <person name="Ho-Il K."/>
            <person name="Hahn J.H."/>
            <person name="Sangsakoo G."/>
            <person name="Vanavichit A."/>
            <person name="de Mattos Luiz.A.T."/>
            <person name="Zimmer P.D."/>
            <person name="Malone G."/>
            <person name="Dellagostin O."/>
            <person name="de Oliveira A.C."/>
            <person name="Bevan M."/>
            <person name="Bancroft I."/>
            <person name="Minx P."/>
            <person name="Cordum H."/>
            <person name="Wilson R."/>
            <person name="Cheng Z."/>
            <person name="Jin W."/>
            <person name="Jiang J."/>
            <person name="Leong S.A."/>
            <person name="Iwama H."/>
            <person name="Gojobori T."/>
            <person name="Itoh T."/>
            <person name="Niimura Y."/>
            <person name="Fujii Y."/>
            <person name="Habara T."/>
            <person name="Sakai H."/>
            <person name="Sato Y."/>
            <person name="Wilson G."/>
            <person name="Kumar K."/>
            <person name="McCouch S."/>
            <person name="Juretic N."/>
            <person name="Hoen D."/>
            <person name="Wright S."/>
            <person name="Bruskiewich R."/>
            <person name="Bureau T."/>
            <person name="Miyao A."/>
            <person name="Hirochika H."/>
            <person name="Nishikawa T."/>
            <person name="Kadowaki K."/>
            <person name="Sugiura M."/>
            <person name="Burr B."/>
            <person name="Sasaki T."/>
        </authorList>
    </citation>
    <scope>NUCLEOTIDE SEQUENCE [LARGE SCALE GENOMIC DNA]</scope>
    <source>
        <strain evidence="2">cv. Nipponbare</strain>
    </source>
</reference>
<dbReference type="InParanoid" id="A0A0P0VRQ8"/>
<organism evidence="1 2">
    <name type="scientific">Oryza sativa subsp. japonica</name>
    <name type="common">Rice</name>
    <dbReference type="NCBI Taxonomy" id="39947"/>
    <lineage>
        <taxon>Eukaryota</taxon>
        <taxon>Viridiplantae</taxon>
        <taxon>Streptophyta</taxon>
        <taxon>Embryophyta</taxon>
        <taxon>Tracheophyta</taxon>
        <taxon>Spermatophyta</taxon>
        <taxon>Magnoliopsida</taxon>
        <taxon>Liliopsida</taxon>
        <taxon>Poales</taxon>
        <taxon>Poaceae</taxon>
        <taxon>BOP clade</taxon>
        <taxon>Oryzoideae</taxon>
        <taxon>Oryzeae</taxon>
        <taxon>Oryzinae</taxon>
        <taxon>Oryza</taxon>
        <taxon>Oryza sativa</taxon>
    </lineage>
</organism>
<reference evidence="1 2" key="3">
    <citation type="journal article" date="2013" name="Rice">
        <title>Improvement of the Oryza sativa Nipponbare reference genome using next generation sequence and optical map data.</title>
        <authorList>
            <person name="Kawahara Y."/>
            <person name="de la Bastide M."/>
            <person name="Hamilton J.P."/>
            <person name="Kanamori H."/>
            <person name="McCombie W.R."/>
            <person name="Ouyang S."/>
            <person name="Schwartz D.C."/>
            <person name="Tanaka T."/>
            <person name="Wu J."/>
            <person name="Zhou S."/>
            <person name="Childs K.L."/>
            <person name="Davidson R.M."/>
            <person name="Lin H."/>
            <person name="Quesada-Ocampo L."/>
            <person name="Vaillancourt B."/>
            <person name="Sakai H."/>
            <person name="Lee S.S."/>
            <person name="Kim J."/>
            <person name="Numa H."/>
            <person name="Itoh T."/>
            <person name="Buell C.R."/>
            <person name="Matsumoto T."/>
        </authorList>
    </citation>
    <scope>NUCLEOTIDE SEQUENCE [LARGE SCALE GENOMIC DNA]</scope>
    <source>
        <strain evidence="2">cv. Nipponbare</strain>
    </source>
</reference>
<reference evidence="1 2" key="2">
    <citation type="journal article" date="2013" name="Plant Cell Physiol.">
        <title>Rice Annotation Project Database (RAP-DB): an integrative and interactive database for rice genomics.</title>
        <authorList>
            <person name="Sakai H."/>
            <person name="Lee S.S."/>
            <person name="Tanaka T."/>
            <person name="Numa H."/>
            <person name="Kim J."/>
            <person name="Kawahara Y."/>
            <person name="Wakimoto H."/>
            <person name="Yang C.C."/>
            <person name="Iwamoto M."/>
            <person name="Abe T."/>
            <person name="Yamada Y."/>
            <person name="Muto A."/>
            <person name="Inokuchi H."/>
            <person name="Ikemura T."/>
            <person name="Matsumoto T."/>
            <person name="Sasaki T."/>
            <person name="Itoh T."/>
        </authorList>
    </citation>
    <scope>NUCLEOTIDE SEQUENCE [LARGE SCALE GENOMIC DNA]</scope>
    <source>
        <strain evidence="2">cv. Nipponbare</strain>
    </source>
</reference>
<proteinExistence type="predicted"/>
<dbReference type="PaxDb" id="39947-A0A0P0VRQ8"/>
<dbReference type="AlphaFoldDB" id="A0A0P0VRQ8"/>
<evidence type="ECO:0000313" key="2">
    <source>
        <dbReference type="Proteomes" id="UP000059680"/>
    </source>
</evidence>
<dbReference type="Gramene" id="Os02t0834800-01">
    <property type="protein sequence ID" value="Os02t0834800-01"/>
    <property type="gene ID" value="Os02g0834800"/>
</dbReference>
<keyword evidence="2" id="KW-1185">Reference proteome</keyword>
<protein>
    <submittedName>
        <fullName evidence="1">Os02g0834800 protein</fullName>
    </submittedName>
</protein>